<feature type="region of interest" description="Disordered" evidence="1">
    <location>
        <begin position="67"/>
        <end position="129"/>
    </location>
</feature>
<dbReference type="STRING" id="158500.BES08_09125"/>
<feature type="signal peptide" evidence="3">
    <location>
        <begin position="1"/>
        <end position="27"/>
    </location>
</feature>
<feature type="transmembrane region" description="Helical" evidence="2">
    <location>
        <begin position="51"/>
        <end position="67"/>
    </location>
</feature>
<evidence type="ECO:0008006" key="6">
    <source>
        <dbReference type="Google" id="ProtNLM"/>
    </source>
</evidence>
<protein>
    <recommendedName>
        <fullName evidence="6">Secreted protein</fullName>
    </recommendedName>
</protein>
<dbReference type="Proteomes" id="UP000024329">
    <property type="component" value="Unassembled WGS sequence"/>
</dbReference>
<evidence type="ECO:0000313" key="5">
    <source>
        <dbReference type="Proteomes" id="UP000024329"/>
    </source>
</evidence>
<evidence type="ECO:0000256" key="3">
    <source>
        <dbReference type="SAM" id="SignalP"/>
    </source>
</evidence>
<name>A0A031JU48_9SPHN</name>
<dbReference type="PATRIC" id="fig|158500.4.peg.3571"/>
<evidence type="ECO:0000256" key="1">
    <source>
        <dbReference type="SAM" id="MobiDB-lite"/>
    </source>
</evidence>
<keyword evidence="2" id="KW-0812">Transmembrane</keyword>
<evidence type="ECO:0000313" key="4">
    <source>
        <dbReference type="EMBL" id="EZP80414.1"/>
    </source>
</evidence>
<keyword evidence="2" id="KW-0472">Membrane</keyword>
<proteinExistence type="predicted"/>
<feature type="chain" id="PRO_5001556973" description="Secreted protein" evidence="3">
    <location>
        <begin position="28"/>
        <end position="192"/>
    </location>
</feature>
<reference evidence="4 5" key="1">
    <citation type="submission" date="2014-03" db="EMBL/GenBank/DDBJ databases">
        <title>Whole genome sequence of Novosphingobium resinovorum KF1.</title>
        <authorList>
            <person name="Gan H.M."/>
            <person name="Gan H.Y."/>
            <person name="Chew T.H."/>
            <person name="Savka M.A."/>
        </authorList>
    </citation>
    <scope>NUCLEOTIDE SEQUENCE [LARGE SCALE GENOMIC DNA]</scope>
    <source>
        <strain evidence="4 5">KF1</strain>
    </source>
</reference>
<keyword evidence="2" id="KW-1133">Transmembrane helix</keyword>
<organism evidence="4 5">
    <name type="scientific">Novosphingobium resinovorum</name>
    <dbReference type="NCBI Taxonomy" id="158500"/>
    <lineage>
        <taxon>Bacteria</taxon>
        <taxon>Pseudomonadati</taxon>
        <taxon>Pseudomonadota</taxon>
        <taxon>Alphaproteobacteria</taxon>
        <taxon>Sphingomonadales</taxon>
        <taxon>Sphingomonadaceae</taxon>
        <taxon>Novosphingobium</taxon>
    </lineage>
</organism>
<sequence length="192" mass="19555">MKMLRSRAAVSLAALAVLCVTATPVLAHGRDGWRGHRHYRGGGIDGGDLLAGLLVVGGVAAIASAVSKNSADKRGGEPAPYRYPGGPEAGDDADYGAPPADNGDTAPYPGGPVNGRDYSNEPAGAGSLGGAVDACSAELERGDKRVESVDSVRRMGERYSVEGRLQDGRPFACSVDGSGHIRSVAVDGHGMI</sequence>
<comment type="caution">
    <text evidence="4">The sequence shown here is derived from an EMBL/GenBank/DDBJ whole genome shotgun (WGS) entry which is preliminary data.</text>
</comment>
<gene>
    <name evidence="4" type="ORF">BV97_03501</name>
</gene>
<dbReference type="RefSeq" id="WP_051586957.1">
    <property type="nucleotide sequence ID" value="NZ_JFYZ01000017.1"/>
</dbReference>
<accession>A0A031JU48</accession>
<dbReference type="EMBL" id="JFYZ01000017">
    <property type="protein sequence ID" value="EZP80414.1"/>
    <property type="molecule type" value="Genomic_DNA"/>
</dbReference>
<evidence type="ECO:0000256" key="2">
    <source>
        <dbReference type="SAM" id="Phobius"/>
    </source>
</evidence>
<keyword evidence="3" id="KW-0732">Signal</keyword>
<dbReference type="AlphaFoldDB" id="A0A031JU48"/>